<evidence type="ECO:0000313" key="1">
    <source>
        <dbReference type="EMBL" id="KAK9498799.1"/>
    </source>
</evidence>
<proteinExistence type="predicted"/>
<dbReference type="InterPro" id="IPR010920">
    <property type="entry name" value="LSM_dom_sf"/>
</dbReference>
<dbReference type="GO" id="GO:0071209">
    <property type="term" value="F:U7 snRNA binding"/>
    <property type="evidence" value="ECO:0007669"/>
    <property type="project" value="InterPro"/>
</dbReference>
<sequence length="76" mass="8682">MKTIEGPLAVLRQCKENNLKIKVITRHETGIRGTLTGYIVAFDRLWNIAMKNVTESWIRKKSRKTPPAGNVNSKFL</sequence>
<dbReference type="PANTHER" id="PTHR21415:SF1">
    <property type="entry name" value="U7 SNRNA-ASSOCIATED SM-LIKE PROTEIN LSM11"/>
    <property type="match status" value="1"/>
</dbReference>
<comment type="caution">
    <text evidence="1">The sequence shown here is derived from an EMBL/GenBank/DDBJ whole genome shotgun (WGS) entry which is preliminary data.</text>
</comment>
<name>A0AAW1CJS7_9HEMI</name>
<dbReference type="AlphaFoldDB" id="A0AAW1CJS7"/>
<dbReference type="Proteomes" id="UP001461498">
    <property type="component" value="Unassembled WGS sequence"/>
</dbReference>
<gene>
    <name evidence="1" type="ORF">O3M35_003356</name>
</gene>
<dbReference type="EMBL" id="JAPXFL010000012">
    <property type="protein sequence ID" value="KAK9498799.1"/>
    <property type="molecule type" value="Genomic_DNA"/>
</dbReference>
<dbReference type="GO" id="GO:0005683">
    <property type="term" value="C:U7 snRNP"/>
    <property type="evidence" value="ECO:0007669"/>
    <property type="project" value="TreeGrafter"/>
</dbReference>
<evidence type="ECO:0000313" key="2">
    <source>
        <dbReference type="Proteomes" id="UP001461498"/>
    </source>
</evidence>
<dbReference type="InterPro" id="IPR039267">
    <property type="entry name" value="Lsm11"/>
</dbReference>
<accession>A0AAW1CJS7</accession>
<reference evidence="1 2" key="1">
    <citation type="submission" date="2022-12" db="EMBL/GenBank/DDBJ databases">
        <title>Chromosome-level genome assembly of true bugs.</title>
        <authorList>
            <person name="Ma L."/>
            <person name="Li H."/>
        </authorList>
    </citation>
    <scope>NUCLEOTIDE SEQUENCE [LARGE SCALE GENOMIC DNA]</scope>
    <source>
        <strain evidence="1">Lab_2022b</strain>
    </source>
</reference>
<protein>
    <recommendedName>
        <fullName evidence="3">LSM domain-containing protein</fullName>
    </recommendedName>
</protein>
<dbReference type="SUPFAM" id="SSF50182">
    <property type="entry name" value="Sm-like ribonucleoproteins"/>
    <property type="match status" value="1"/>
</dbReference>
<organism evidence="1 2">
    <name type="scientific">Rhynocoris fuscipes</name>
    <dbReference type="NCBI Taxonomy" id="488301"/>
    <lineage>
        <taxon>Eukaryota</taxon>
        <taxon>Metazoa</taxon>
        <taxon>Ecdysozoa</taxon>
        <taxon>Arthropoda</taxon>
        <taxon>Hexapoda</taxon>
        <taxon>Insecta</taxon>
        <taxon>Pterygota</taxon>
        <taxon>Neoptera</taxon>
        <taxon>Paraneoptera</taxon>
        <taxon>Hemiptera</taxon>
        <taxon>Heteroptera</taxon>
        <taxon>Panheteroptera</taxon>
        <taxon>Cimicomorpha</taxon>
        <taxon>Reduviidae</taxon>
        <taxon>Harpactorinae</taxon>
        <taxon>Harpactorini</taxon>
        <taxon>Rhynocoris</taxon>
    </lineage>
</organism>
<keyword evidence="2" id="KW-1185">Reference proteome</keyword>
<dbReference type="PANTHER" id="PTHR21415">
    <property type="entry name" value="U7 SNRNA-ASSOCIATED SM-LIKE PROTEIN LSM11"/>
    <property type="match status" value="1"/>
</dbReference>
<dbReference type="Gene3D" id="2.30.30.100">
    <property type="match status" value="1"/>
</dbReference>
<dbReference type="GO" id="GO:0006398">
    <property type="term" value="P:mRNA 3'-end processing by stem-loop binding and cleavage"/>
    <property type="evidence" value="ECO:0007669"/>
    <property type="project" value="TreeGrafter"/>
</dbReference>
<evidence type="ECO:0008006" key="3">
    <source>
        <dbReference type="Google" id="ProtNLM"/>
    </source>
</evidence>